<name>A0A2M3ZU42_9DIPT</name>
<feature type="chain" id="PRO_5014727421" evidence="1">
    <location>
        <begin position="17"/>
        <end position="98"/>
    </location>
</feature>
<organism evidence="2">
    <name type="scientific">Anopheles braziliensis</name>
    <dbReference type="NCBI Taxonomy" id="58242"/>
    <lineage>
        <taxon>Eukaryota</taxon>
        <taxon>Metazoa</taxon>
        <taxon>Ecdysozoa</taxon>
        <taxon>Arthropoda</taxon>
        <taxon>Hexapoda</taxon>
        <taxon>Insecta</taxon>
        <taxon>Pterygota</taxon>
        <taxon>Neoptera</taxon>
        <taxon>Endopterygota</taxon>
        <taxon>Diptera</taxon>
        <taxon>Nematocera</taxon>
        <taxon>Culicoidea</taxon>
        <taxon>Culicidae</taxon>
        <taxon>Anophelinae</taxon>
        <taxon>Anopheles</taxon>
    </lineage>
</organism>
<protein>
    <submittedName>
        <fullName evidence="2">Putative secreted peptide</fullName>
    </submittedName>
</protein>
<evidence type="ECO:0000313" key="2">
    <source>
        <dbReference type="EMBL" id="MBW32043.1"/>
    </source>
</evidence>
<dbReference type="EMBL" id="GGFM01011292">
    <property type="protein sequence ID" value="MBW32043.1"/>
    <property type="molecule type" value="Transcribed_RNA"/>
</dbReference>
<proteinExistence type="predicted"/>
<reference evidence="2" key="1">
    <citation type="submission" date="2018-01" db="EMBL/GenBank/DDBJ databases">
        <title>An insight into the sialome of Amazonian anophelines.</title>
        <authorList>
            <person name="Ribeiro J.M."/>
            <person name="Scarpassa V."/>
            <person name="Calvo E."/>
        </authorList>
    </citation>
    <scope>NUCLEOTIDE SEQUENCE</scope>
    <source>
        <tissue evidence="2">Salivary glands</tissue>
    </source>
</reference>
<feature type="signal peptide" evidence="1">
    <location>
        <begin position="1"/>
        <end position="16"/>
    </location>
</feature>
<sequence length="98" mass="10481">MVIFLLFFIPLVVVLGRGESASFPTSVLHFVLLSLPFFSSFPALFPEALQYATSLLQIMCVVGGPGSTDHTVIDIKSSKGGINISIPSRVAYILAAHT</sequence>
<keyword evidence="1" id="KW-0732">Signal</keyword>
<evidence type="ECO:0000256" key="1">
    <source>
        <dbReference type="SAM" id="SignalP"/>
    </source>
</evidence>
<dbReference type="AlphaFoldDB" id="A0A2M3ZU42"/>
<accession>A0A2M3ZU42</accession>